<dbReference type="Gene3D" id="1.50.10.20">
    <property type="match status" value="2"/>
</dbReference>
<dbReference type="InterPro" id="IPR008930">
    <property type="entry name" value="Terpenoid_cyclase/PrenylTrfase"/>
</dbReference>
<dbReference type="SUPFAM" id="SSF48239">
    <property type="entry name" value="Terpenoid cyclases/Protein prenyltransferases"/>
    <property type="match status" value="1"/>
</dbReference>
<accession>A0AAW1BQ81</accession>
<evidence type="ECO:0000313" key="5">
    <source>
        <dbReference type="Proteomes" id="UP001474421"/>
    </source>
</evidence>
<reference evidence="4 5" key="1">
    <citation type="journal article" date="2024" name="Proc. Natl. Acad. Sci. U.S.A.">
        <title>The genetic regulatory architecture and epigenomic basis for age-related changes in rattlesnake venom.</title>
        <authorList>
            <person name="Hogan M.P."/>
            <person name="Holding M.L."/>
            <person name="Nystrom G.S."/>
            <person name="Colston T.J."/>
            <person name="Bartlett D.A."/>
            <person name="Mason A.J."/>
            <person name="Ellsworth S.A."/>
            <person name="Rautsaw R.M."/>
            <person name="Lawrence K.C."/>
            <person name="Strickland J.L."/>
            <person name="He B."/>
            <person name="Fraser P."/>
            <person name="Margres M.J."/>
            <person name="Gilbert D.M."/>
            <person name="Gibbs H.L."/>
            <person name="Parkinson C.L."/>
            <person name="Rokyta D.R."/>
        </authorList>
    </citation>
    <scope>NUCLEOTIDE SEQUENCE [LARGE SCALE GENOMIC DNA]</scope>
    <source>
        <strain evidence="4">DRR0105</strain>
    </source>
</reference>
<dbReference type="PANTHER" id="PTHR11764">
    <property type="entry name" value="TERPENE CYCLASE/MUTASE FAMILY MEMBER"/>
    <property type="match status" value="1"/>
</dbReference>
<comment type="similarity">
    <text evidence="1">Belongs to the terpene cyclase/mutase family.</text>
</comment>
<evidence type="ECO:0000256" key="2">
    <source>
        <dbReference type="ARBA" id="ARBA00022737"/>
    </source>
</evidence>
<dbReference type="PANTHER" id="PTHR11764:SF20">
    <property type="entry name" value="LANOSTEROL SYNTHASE"/>
    <property type="match status" value="1"/>
</dbReference>
<dbReference type="AlphaFoldDB" id="A0AAW1BQ81"/>
<proteinExistence type="inferred from homology"/>
<keyword evidence="5" id="KW-1185">Reference proteome</keyword>
<feature type="domain" description="Squalene cyclase C-terminal" evidence="3">
    <location>
        <begin position="223"/>
        <end position="321"/>
    </location>
</feature>
<dbReference type="InterPro" id="IPR018333">
    <property type="entry name" value="Squalene_cyclase"/>
</dbReference>
<dbReference type="GO" id="GO:0005811">
    <property type="term" value="C:lipid droplet"/>
    <property type="evidence" value="ECO:0007669"/>
    <property type="project" value="InterPro"/>
</dbReference>
<sequence>MRILGYGPDHPDIVRARICLHKKGGVLEPHIWGKLLPTWVPGHPSTYWCHARHILLATTYCQLSRLSAEEDELIRSLRQELYVEDYSSIDWPAQKKYISEADLQAPHTLVLDVLFALFNLYDRYHLTSLRKKATAEIYELIKADDIFSNSTNSSPLLNMRNSDGGFSSYETRCGSWLLENINCAETYADCMVDHTYIECTSSVMQGLKYFQKRFPDHRREEIRQMKDAGWGEEFKSYKFRKYIQHTISQIHQTAWALLGLMAVRYPDVRVLERGIQVLIDKQRAIGDWPQGDIATGFYKAGTLHYSAYRNIFPIFALARFTHLYPNSPLARQHLKTGPRHSTESQTVKH</sequence>
<evidence type="ECO:0000259" key="3">
    <source>
        <dbReference type="Pfam" id="PF13243"/>
    </source>
</evidence>
<name>A0AAW1BQ81_CROAD</name>
<gene>
    <name evidence="4" type="ORF">NXF25_009042</name>
</gene>
<keyword evidence="2" id="KW-0677">Repeat</keyword>
<organism evidence="4 5">
    <name type="scientific">Crotalus adamanteus</name>
    <name type="common">Eastern diamondback rattlesnake</name>
    <dbReference type="NCBI Taxonomy" id="8729"/>
    <lineage>
        <taxon>Eukaryota</taxon>
        <taxon>Metazoa</taxon>
        <taxon>Chordata</taxon>
        <taxon>Craniata</taxon>
        <taxon>Vertebrata</taxon>
        <taxon>Euteleostomi</taxon>
        <taxon>Lepidosauria</taxon>
        <taxon>Squamata</taxon>
        <taxon>Bifurcata</taxon>
        <taxon>Unidentata</taxon>
        <taxon>Episquamata</taxon>
        <taxon>Toxicofera</taxon>
        <taxon>Serpentes</taxon>
        <taxon>Colubroidea</taxon>
        <taxon>Viperidae</taxon>
        <taxon>Crotalinae</taxon>
        <taxon>Crotalus</taxon>
    </lineage>
</organism>
<dbReference type="InterPro" id="IPR032696">
    <property type="entry name" value="SQ_cyclase_C"/>
</dbReference>
<dbReference type="EMBL" id="JAOTOJ010000003">
    <property type="protein sequence ID" value="KAK9404215.1"/>
    <property type="molecule type" value="Genomic_DNA"/>
</dbReference>
<evidence type="ECO:0000313" key="4">
    <source>
        <dbReference type="EMBL" id="KAK9404215.1"/>
    </source>
</evidence>
<protein>
    <submittedName>
        <fullName evidence="4">Lanosterol synthase-like</fullName>
    </submittedName>
</protein>
<dbReference type="GO" id="GO:0006695">
    <property type="term" value="P:cholesterol biosynthetic process"/>
    <property type="evidence" value="ECO:0007669"/>
    <property type="project" value="TreeGrafter"/>
</dbReference>
<dbReference type="GO" id="GO:0016104">
    <property type="term" value="P:triterpenoid biosynthetic process"/>
    <property type="evidence" value="ECO:0007669"/>
    <property type="project" value="InterPro"/>
</dbReference>
<dbReference type="Pfam" id="PF13243">
    <property type="entry name" value="SQHop_cyclase_C"/>
    <property type="match status" value="1"/>
</dbReference>
<dbReference type="GO" id="GO:0000250">
    <property type="term" value="F:lanosterol synthase activity"/>
    <property type="evidence" value="ECO:0007669"/>
    <property type="project" value="TreeGrafter"/>
</dbReference>
<evidence type="ECO:0000256" key="1">
    <source>
        <dbReference type="ARBA" id="ARBA00009755"/>
    </source>
</evidence>
<dbReference type="Proteomes" id="UP001474421">
    <property type="component" value="Unassembled WGS sequence"/>
</dbReference>
<comment type="caution">
    <text evidence="4">The sequence shown here is derived from an EMBL/GenBank/DDBJ whole genome shotgun (WGS) entry which is preliminary data.</text>
</comment>